<evidence type="ECO:0000256" key="8">
    <source>
        <dbReference type="ARBA" id="ARBA00022967"/>
    </source>
</evidence>
<keyword evidence="8" id="KW-1278">Translocase</keyword>
<dbReference type="InterPro" id="IPR008250">
    <property type="entry name" value="ATPase_P-typ_transduc_dom_A_sf"/>
</dbReference>
<dbReference type="InterPro" id="IPR023299">
    <property type="entry name" value="ATPase_P-typ_cyto_dom_N"/>
</dbReference>
<dbReference type="eggNOG" id="COG2217">
    <property type="taxonomic scope" value="Bacteria"/>
</dbReference>
<keyword evidence="6 11" id="KW-0547">Nucleotide-binding</keyword>
<keyword evidence="10 11" id="KW-0472">Membrane</keyword>
<dbReference type="GO" id="GO:0055070">
    <property type="term" value="P:copper ion homeostasis"/>
    <property type="evidence" value="ECO:0007669"/>
    <property type="project" value="TreeGrafter"/>
</dbReference>
<feature type="domain" description="HMA" evidence="12">
    <location>
        <begin position="2"/>
        <end position="67"/>
    </location>
</feature>
<keyword evidence="9 11" id="KW-1133">Transmembrane helix</keyword>
<evidence type="ECO:0000256" key="9">
    <source>
        <dbReference type="ARBA" id="ARBA00022989"/>
    </source>
</evidence>
<evidence type="ECO:0000256" key="1">
    <source>
        <dbReference type="ARBA" id="ARBA00004651"/>
    </source>
</evidence>
<evidence type="ECO:0000256" key="5">
    <source>
        <dbReference type="ARBA" id="ARBA00022723"/>
    </source>
</evidence>
<evidence type="ECO:0000256" key="10">
    <source>
        <dbReference type="ARBA" id="ARBA00023136"/>
    </source>
</evidence>
<feature type="transmembrane region" description="Helical" evidence="11">
    <location>
        <begin position="187"/>
        <end position="205"/>
    </location>
</feature>
<feature type="transmembrane region" description="Helical" evidence="11">
    <location>
        <begin position="122"/>
        <end position="140"/>
    </location>
</feature>
<dbReference type="SFLD" id="SFLDG00002">
    <property type="entry name" value="C1.7:_P-type_atpase_like"/>
    <property type="match status" value="1"/>
</dbReference>
<keyword evidence="14" id="KW-1185">Reference proteome</keyword>
<dbReference type="PROSITE" id="PS01047">
    <property type="entry name" value="HMA_1"/>
    <property type="match status" value="1"/>
</dbReference>
<evidence type="ECO:0000256" key="11">
    <source>
        <dbReference type="RuleBase" id="RU362081"/>
    </source>
</evidence>
<dbReference type="FunFam" id="3.30.70.100:FF:000001">
    <property type="entry name" value="ATPase copper transporting beta"/>
    <property type="match status" value="1"/>
</dbReference>
<protein>
    <submittedName>
        <fullName evidence="13">Copper transporting ATPase</fullName>
    </submittedName>
</protein>
<keyword evidence="5 11" id="KW-0479">Metal-binding</keyword>
<dbReference type="InterPro" id="IPR001757">
    <property type="entry name" value="P_typ_ATPase"/>
</dbReference>
<dbReference type="STRING" id="1276257.SSABA_v1c05460"/>
<dbReference type="SUPFAM" id="SSF81665">
    <property type="entry name" value="Calcium ATPase, transmembrane domain M"/>
    <property type="match status" value="1"/>
</dbReference>
<dbReference type="GO" id="GO:0005524">
    <property type="term" value="F:ATP binding"/>
    <property type="evidence" value="ECO:0007669"/>
    <property type="project" value="UniProtKB-UniRule"/>
</dbReference>
<evidence type="ECO:0000256" key="2">
    <source>
        <dbReference type="ARBA" id="ARBA00006024"/>
    </source>
</evidence>
<evidence type="ECO:0000256" key="7">
    <source>
        <dbReference type="ARBA" id="ARBA00022840"/>
    </source>
</evidence>
<evidence type="ECO:0000313" key="14">
    <source>
        <dbReference type="Proteomes" id="UP000019265"/>
    </source>
</evidence>
<proteinExistence type="inferred from homology"/>
<comment type="subcellular location">
    <subcellularLocation>
        <location evidence="1">Cell membrane</location>
        <topology evidence="1">Multi-pass membrane protein</topology>
    </subcellularLocation>
</comment>
<dbReference type="NCBIfam" id="TIGR01511">
    <property type="entry name" value="ATPase-IB1_Cu"/>
    <property type="match status" value="1"/>
</dbReference>
<dbReference type="PRINTS" id="PR00119">
    <property type="entry name" value="CATATPASE"/>
</dbReference>
<dbReference type="SFLD" id="SFLDS00003">
    <property type="entry name" value="Haloacid_Dehalogenase"/>
    <property type="match status" value="1"/>
</dbReference>
<dbReference type="Pfam" id="PF00403">
    <property type="entry name" value="HMA"/>
    <property type="match status" value="1"/>
</dbReference>
<dbReference type="Pfam" id="PF00702">
    <property type="entry name" value="Hydrolase"/>
    <property type="match status" value="1"/>
</dbReference>
<feature type="transmembrane region" description="Helical" evidence="11">
    <location>
        <begin position="373"/>
        <end position="395"/>
    </location>
</feature>
<dbReference type="GO" id="GO:0043682">
    <property type="term" value="F:P-type divalent copper transporter activity"/>
    <property type="evidence" value="ECO:0007669"/>
    <property type="project" value="TreeGrafter"/>
</dbReference>
<dbReference type="SUPFAM" id="SSF55008">
    <property type="entry name" value="HMA, heavy metal-associated domain"/>
    <property type="match status" value="1"/>
</dbReference>
<dbReference type="InterPro" id="IPR023214">
    <property type="entry name" value="HAD_sf"/>
</dbReference>
<dbReference type="AlphaFoldDB" id="W6AAR9"/>
<gene>
    <name evidence="13" type="primary">copA</name>
    <name evidence="13" type="ORF">SSABA_v1c05460</name>
</gene>
<evidence type="ECO:0000256" key="6">
    <source>
        <dbReference type="ARBA" id="ARBA00022741"/>
    </source>
</evidence>
<organism evidence="13 14">
    <name type="scientific">Spiroplasma sabaudiense Ar-1343</name>
    <dbReference type="NCBI Taxonomy" id="1276257"/>
    <lineage>
        <taxon>Bacteria</taxon>
        <taxon>Bacillati</taxon>
        <taxon>Mycoplasmatota</taxon>
        <taxon>Mollicutes</taxon>
        <taxon>Entomoplasmatales</taxon>
        <taxon>Spiroplasmataceae</taxon>
        <taxon>Spiroplasma</taxon>
    </lineage>
</organism>
<feature type="transmembrane region" description="Helical" evidence="11">
    <location>
        <begin position="86"/>
        <end position="110"/>
    </location>
</feature>
<dbReference type="Gene3D" id="2.70.150.10">
    <property type="entry name" value="Calcium-transporting ATPase, cytoplasmic transduction domain A"/>
    <property type="match status" value="1"/>
</dbReference>
<dbReference type="CDD" id="cd00371">
    <property type="entry name" value="HMA"/>
    <property type="match status" value="1"/>
</dbReference>
<dbReference type="PROSITE" id="PS50846">
    <property type="entry name" value="HMA_2"/>
    <property type="match status" value="1"/>
</dbReference>
<reference evidence="13 14" key="1">
    <citation type="journal article" date="2014" name="Genome Biol. Evol.">
        <title>Molecular evolution of the substrate utilization strategies and putative virulence factors in mosquito-associated Spiroplasma species.</title>
        <authorList>
            <person name="Chang T.H."/>
            <person name="Lo W.S."/>
            <person name="Ku C."/>
            <person name="Chen L.L."/>
            <person name="Kuo C.H."/>
        </authorList>
    </citation>
    <scope>NUCLEOTIDE SEQUENCE [LARGE SCALE GENOMIC DNA]</scope>
    <source>
        <strain evidence="13">Ar-1343</strain>
    </source>
</reference>
<feature type="transmembrane region" description="Helical" evidence="11">
    <location>
        <begin position="684"/>
        <end position="703"/>
    </location>
</feature>
<dbReference type="EMBL" id="CP006934">
    <property type="protein sequence ID" value="AHI53950.1"/>
    <property type="molecule type" value="Genomic_DNA"/>
</dbReference>
<dbReference type="Proteomes" id="UP000019265">
    <property type="component" value="Chromosome"/>
</dbReference>
<dbReference type="HOGENOM" id="CLU_001771_11_2_14"/>
<dbReference type="NCBIfam" id="TIGR01494">
    <property type="entry name" value="ATPase_P-type"/>
    <property type="match status" value="1"/>
</dbReference>
<keyword evidence="7 11" id="KW-0067">ATP-binding</keyword>
<comment type="similarity">
    <text evidence="2 11">Belongs to the cation transport ATPase (P-type) (TC 3.A.3) family. Type IB subfamily.</text>
</comment>
<keyword evidence="11" id="KW-1003">Cell membrane</keyword>
<dbReference type="GO" id="GO:0005886">
    <property type="term" value="C:plasma membrane"/>
    <property type="evidence" value="ECO:0007669"/>
    <property type="project" value="UniProtKB-SubCell"/>
</dbReference>
<feature type="transmembrane region" description="Helical" evidence="11">
    <location>
        <begin position="342"/>
        <end position="361"/>
    </location>
</feature>
<dbReference type="PANTHER" id="PTHR43520:SF8">
    <property type="entry name" value="P-TYPE CU(+) TRANSPORTER"/>
    <property type="match status" value="1"/>
</dbReference>
<dbReference type="InterPro" id="IPR044492">
    <property type="entry name" value="P_typ_ATPase_HD_dom"/>
</dbReference>
<dbReference type="Pfam" id="PF00122">
    <property type="entry name" value="E1-E2_ATPase"/>
    <property type="match status" value="1"/>
</dbReference>
<dbReference type="PATRIC" id="fig|1276257.3.peg.557"/>
<dbReference type="FunFam" id="2.70.150.10:FF:000002">
    <property type="entry name" value="Copper-transporting ATPase 1, putative"/>
    <property type="match status" value="1"/>
</dbReference>
<name>W6AAR9_9MOLU</name>
<evidence type="ECO:0000256" key="4">
    <source>
        <dbReference type="ARBA" id="ARBA00022692"/>
    </source>
</evidence>
<feature type="transmembrane region" description="Helical" evidence="11">
    <location>
        <begin position="709"/>
        <end position="726"/>
    </location>
</feature>
<dbReference type="InterPro" id="IPR036412">
    <property type="entry name" value="HAD-like_sf"/>
</dbReference>
<dbReference type="OrthoDB" id="9813266at2"/>
<dbReference type="InterPro" id="IPR027256">
    <property type="entry name" value="P-typ_ATPase_IB"/>
</dbReference>
<dbReference type="InterPro" id="IPR018303">
    <property type="entry name" value="ATPase_P-typ_P_site"/>
</dbReference>
<dbReference type="GO" id="GO:0005507">
    <property type="term" value="F:copper ion binding"/>
    <property type="evidence" value="ECO:0007669"/>
    <property type="project" value="TreeGrafter"/>
</dbReference>
<dbReference type="GO" id="GO:0016887">
    <property type="term" value="F:ATP hydrolysis activity"/>
    <property type="evidence" value="ECO:0007669"/>
    <property type="project" value="InterPro"/>
</dbReference>
<dbReference type="InterPro" id="IPR017969">
    <property type="entry name" value="Heavy-metal-associated_CS"/>
</dbReference>
<dbReference type="Gene3D" id="3.30.70.100">
    <property type="match status" value="1"/>
</dbReference>
<dbReference type="PRINTS" id="PR00943">
    <property type="entry name" value="CUATPASE"/>
</dbReference>
<sequence>MKSKDYQINGMTCASCATSIKTAVAKVKGVNSVEVNLSLNLMNITSNQEIKDEEIIKTVKKTGYKAKALKATDLFDSQTKWQWIPIINVVMAALLTLPMWLAMILSVAQVHNGFSLFLHNPWFQLSITSVVQFILGAKFYKEFYYGVKTLQANMAFLVVIGSLLAFGLSIYNATLNHWISTMTGKPLYFELSATIVTLVLLGKLLEGGAKNRTQKSLKYLSELIPQTAIVWEDNKEIIKNIYEIQIQEIIIVKAGTSVPFDGTVVQGQGYVNESMLTGESQLVKKLVGDLVSAGTINHSGYFQVEVQKLVNQSTLAQVIQTVKLAQNQKANIQQLVDKISSWFIPIIFAIAFLTFVGWTIYYQGWNEISLVNAITVLVISCPCALGLATPTAILVGTSRAARLGIIYKNSTSLEKLAKIKTMVFDKTGTLTQGDMKIVAQVYQTSKYSQEFLEEVLWSFESQAEHPVAQGIVKSLMTKNFASNLRITNFESIPSFGVKGEVDGKAIMIGSKSLMETTAADTRAFKKDYDNFVQQGLSIVYLSIANDVVAIIGVGDNVKKNAQATITKLKLLNLNPVMLTGDNAQTAAIIGQNLGFEKIISEVKIFEKPDYIKQLQNQTGLVAMIGDGVNDAVALTQADVGISFTSGTDIAIESSDILLLDENIALVEKAFQIATKTFKKIKGNLFWAFLYNILAIPLAAFGLIFPELGALAMVLSSISVILNSLFLKVK</sequence>
<dbReference type="NCBIfam" id="TIGR01525">
    <property type="entry name" value="ATPase-IB_hvy"/>
    <property type="match status" value="1"/>
</dbReference>
<keyword evidence="3" id="KW-0813">Transport</keyword>
<keyword evidence="4 11" id="KW-0812">Transmembrane</keyword>
<dbReference type="InterPro" id="IPR036163">
    <property type="entry name" value="HMA_dom_sf"/>
</dbReference>
<feature type="transmembrane region" description="Helical" evidence="11">
    <location>
        <begin position="152"/>
        <end position="175"/>
    </location>
</feature>
<dbReference type="KEGG" id="ssab:SSABA_v1c05460"/>
<dbReference type="SFLD" id="SFLDF00027">
    <property type="entry name" value="p-type_atpase"/>
    <property type="match status" value="1"/>
</dbReference>
<dbReference type="InterPro" id="IPR059000">
    <property type="entry name" value="ATPase_P-type_domA"/>
</dbReference>
<dbReference type="InterPro" id="IPR023298">
    <property type="entry name" value="ATPase_P-typ_TM_dom_sf"/>
</dbReference>
<dbReference type="PANTHER" id="PTHR43520">
    <property type="entry name" value="ATP7, ISOFORM B"/>
    <property type="match status" value="1"/>
</dbReference>
<dbReference type="InterPro" id="IPR006121">
    <property type="entry name" value="HMA_dom"/>
</dbReference>
<dbReference type="SUPFAM" id="SSF81653">
    <property type="entry name" value="Calcium ATPase, transduction domain A"/>
    <property type="match status" value="1"/>
</dbReference>
<dbReference type="Gene3D" id="3.40.1110.10">
    <property type="entry name" value="Calcium-transporting ATPase, cytoplasmic domain N"/>
    <property type="match status" value="1"/>
</dbReference>
<dbReference type="Gene3D" id="3.40.50.1000">
    <property type="entry name" value="HAD superfamily/HAD-like"/>
    <property type="match status" value="1"/>
</dbReference>
<evidence type="ECO:0000313" key="13">
    <source>
        <dbReference type="EMBL" id="AHI53950.1"/>
    </source>
</evidence>
<accession>W6AAR9</accession>
<evidence type="ECO:0000256" key="3">
    <source>
        <dbReference type="ARBA" id="ARBA00022448"/>
    </source>
</evidence>
<dbReference type="RefSeq" id="WP_158500004.1">
    <property type="nucleotide sequence ID" value="NZ_CP006934.1"/>
</dbReference>
<dbReference type="PROSITE" id="PS00154">
    <property type="entry name" value="ATPASE_E1_E2"/>
    <property type="match status" value="1"/>
</dbReference>
<evidence type="ECO:0000259" key="12">
    <source>
        <dbReference type="PROSITE" id="PS50846"/>
    </source>
</evidence>
<dbReference type="SUPFAM" id="SSF56784">
    <property type="entry name" value="HAD-like"/>
    <property type="match status" value="1"/>
</dbReference>